<dbReference type="EnsemblPlants" id="KEH40214">
    <property type="protein sequence ID" value="KEH40214"/>
    <property type="gene ID" value="MTR_1g024065"/>
</dbReference>
<proteinExistence type="predicted"/>
<reference evidence="1 3" key="2">
    <citation type="journal article" date="2014" name="BMC Genomics">
        <title>An improved genome release (version Mt4.0) for the model legume Medicago truncatula.</title>
        <authorList>
            <person name="Tang H."/>
            <person name="Krishnakumar V."/>
            <person name="Bidwell S."/>
            <person name="Rosen B."/>
            <person name="Chan A."/>
            <person name="Zhou S."/>
            <person name="Gentzbittel L."/>
            <person name="Childs K.L."/>
            <person name="Yandell M."/>
            <person name="Gundlach H."/>
            <person name="Mayer K.F."/>
            <person name="Schwartz D.C."/>
            <person name="Town C.D."/>
        </authorList>
    </citation>
    <scope>GENOME REANNOTATION</scope>
    <source>
        <strain evidence="1">A17</strain>
        <strain evidence="2 3">cv. Jemalong A17</strain>
    </source>
</reference>
<keyword evidence="3" id="KW-1185">Reference proteome</keyword>
<dbReference type="AlphaFoldDB" id="A0A072VDW5"/>
<dbReference type="EMBL" id="CM001217">
    <property type="protein sequence ID" value="KEH40214.1"/>
    <property type="molecule type" value="Genomic_DNA"/>
</dbReference>
<gene>
    <name evidence="1" type="ordered locus">MTR_1g024065</name>
</gene>
<dbReference type="HOGENOM" id="CLU_2625634_0_0_1"/>
<reference evidence="2" key="3">
    <citation type="submission" date="2015-04" db="UniProtKB">
        <authorList>
            <consortium name="EnsemblPlants"/>
        </authorList>
    </citation>
    <scope>IDENTIFICATION</scope>
    <source>
        <strain evidence="2">cv. Jemalong A17</strain>
    </source>
</reference>
<dbReference type="Proteomes" id="UP000002051">
    <property type="component" value="Unassembled WGS sequence"/>
</dbReference>
<sequence length="78" mass="9041">MQLAVPLFDGFYDHLEKLLEILLHYKEYLSLIEKGVVKASSEQLKNNKNDVVMLRESREELNGRLRLGDKPYKCMASA</sequence>
<reference evidence="1 3" key="1">
    <citation type="journal article" date="2011" name="Nature">
        <title>The Medicago genome provides insight into the evolution of rhizobial symbioses.</title>
        <authorList>
            <person name="Young N.D."/>
            <person name="Debelle F."/>
            <person name="Oldroyd G.E."/>
            <person name="Geurts R."/>
            <person name="Cannon S.B."/>
            <person name="Udvardi M.K."/>
            <person name="Benedito V.A."/>
            <person name="Mayer K.F."/>
            <person name="Gouzy J."/>
            <person name="Schoof H."/>
            <person name="Van de Peer Y."/>
            <person name="Proost S."/>
            <person name="Cook D.R."/>
            <person name="Meyers B.C."/>
            <person name="Spannagl M."/>
            <person name="Cheung F."/>
            <person name="De Mita S."/>
            <person name="Krishnakumar V."/>
            <person name="Gundlach H."/>
            <person name="Zhou S."/>
            <person name="Mudge J."/>
            <person name="Bharti A.K."/>
            <person name="Murray J.D."/>
            <person name="Naoumkina M.A."/>
            <person name="Rosen B."/>
            <person name="Silverstein K.A."/>
            <person name="Tang H."/>
            <person name="Rombauts S."/>
            <person name="Zhao P.X."/>
            <person name="Zhou P."/>
            <person name="Barbe V."/>
            <person name="Bardou P."/>
            <person name="Bechner M."/>
            <person name="Bellec A."/>
            <person name="Berger A."/>
            <person name="Berges H."/>
            <person name="Bidwell S."/>
            <person name="Bisseling T."/>
            <person name="Choisne N."/>
            <person name="Couloux A."/>
            <person name="Denny R."/>
            <person name="Deshpande S."/>
            <person name="Dai X."/>
            <person name="Doyle J.J."/>
            <person name="Dudez A.M."/>
            <person name="Farmer A.D."/>
            <person name="Fouteau S."/>
            <person name="Franken C."/>
            <person name="Gibelin C."/>
            <person name="Gish J."/>
            <person name="Goldstein S."/>
            <person name="Gonzalez A.J."/>
            <person name="Green P.J."/>
            <person name="Hallab A."/>
            <person name="Hartog M."/>
            <person name="Hua A."/>
            <person name="Humphray S.J."/>
            <person name="Jeong D.H."/>
            <person name="Jing Y."/>
            <person name="Jocker A."/>
            <person name="Kenton S.M."/>
            <person name="Kim D.J."/>
            <person name="Klee K."/>
            <person name="Lai H."/>
            <person name="Lang C."/>
            <person name="Lin S."/>
            <person name="Macmil S.L."/>
            <person name="Magdelenat G."/>
            <person name="Matthews L."/>
            <person name="McCorrison J."/>
            <person name="Monaghan E.L."/>
            <person name="Mun J.H."/>
            <person name="Najar F.Z."/>
            <person name="Nicholson C."/>
            <person name="Noirot C."/>
            <person name="O'Bleness M."/>
            <person name="Paule C.R."/>
            <person name="Poulain J."/>
            <person name="Prion F."/>
            <person name="Qin B."/>
            <person name="Qu C."/>
            <person name="Retzel E.F."/>
            <person name="Riddle C."/>
            <person name="Sallet E."/>
            <person name="Samain S."/>
            <person name="Samson N."/>
            <person name="Sanders I."/>
            <person name="Saurat O."/>
            <person name="Scarpelli C."/>
            <person name="Schiex T."/>
            <person name="Segurens B."/>
            <person name="Severin A.J."/>
            <person name="Sherrier D.J."/>
            <person name="Shi R."/>
            <person name="Sims S."/>
            <person name="Singer S.R."/>
            <person name="Sinharoy S."/>
            <person name="Sterck L."/>
            <person name="Viollet A."/>
            <person name="Wang B.B."/>
            <person name="Wang K."/>
            <person name="Wang M."/>
            <person name="Wang X."/>
            <person name="Warfsmann J."/>
            <person name="Weissenbach J."/>
            <person name="White D.D."/>
            <person name="White J.D."/>
            <person name="Wiley G.B."/>
            <person name="Wincker P."/>
            <person name="Xing Y."/>
            <person name="Yang L."/>
            <person name="Yao Z."/>
            <person name="Ying F."/>
            <person name="Zhai J."/>
            <person name="Zhou L."/>
            <person name="Zuber A."/>
            <person name="Denarie J."/>
            <person name="Dixon R.A."/>
            <person name="May G.D."/>
            <person name="Schwartz D.C."/>
            <person name="Rogers J."/>
            <person name="Quetier F."/>
            <person name="Town C.D."/>
            <person name="Roe B.A."/>
        </authorList>
    </citation>
    <scope>NUCLEOTIDE SEQUENCE [LARGE SCALE GENOMIC DNA]</scope>
    <source>
        <strain evidence="1">A17</strain>
        <strain evidence="2 3">cv. Jemalong A17</strain>
    </source>
</reference>
<accession>A0A072VDW5</accession>
<name>A0A072VDW5_MEDTR</name>
<organism evidence="1 3">
    <name type="scientific">Medicago truncatula</name>
    <name type="common">Barrel medic</name>
    <name type="synonym">Medicago tribuloides</name>
    <dbReference type="NCBI Taxonomy" id="3880"/>
    <lineage>
        <taxon>Eukaryota</taxon>
        <taxon>Viridiplantae</taxon>
        <taxon>Streptophyta</taxon>
        <taxon>Embryophyta</taxon>
        <taxon>Tracheophyta</taxon>
        <taxon>Spermatophyta</taxon>
        <taxon>Magnoliopsida</taxon>
        <taxon>eudicotyledons</taxon>
        <taxon>Gunneridae</taxon>
        <taxon>Pentapetalae</taxon>
        <taxon>rosids</taxon>
        <taxon>fabids</taxon>
        <taxon>Fabales</taxon>
        <taxon>Fabaceae</taxon>
        <taxon>Papilionoideae</taxon>
        <taxon>50 kb inversion clade</taxon>
        <taxon>NPAAA clade</taxon>
        <taxon>Hologalegina</taxon>
        <taxon>IRL clade</taxon>
        <taxon>Trifolieae</taxon>
        <taxon>Medicago</taxon>
    </lineage>
</organism>
<protein>
    <submittedName>
        <fullName evidence="1 2">Uncharacterized protein</fullName>
    </submittedName>
</protein>
<evidence type="ECO:0000313" key="2">
    <source>
        <dbReference type="EnsemblPlants" id="KEH40214"/>
    </source>
</evidence>
<evidence type="ECO:0000313" key="3">
    <source>
        <dbReference type="Proteomes" id="UP000002051"/>
    </source>
</evidence>
<evidence type="ECO:0000313" key="1">
    <source>
        <dbReference type="EMBL" id="KEH40214.1"/>
    </source>
</evidence>